<protein>
    <submittedName>
        <fullName evidence="7">Aste57867_16773 protein</fullName>
    </submittedName>
</protein>
<dbReference type="AlphaFoldDB" id="A0A485L9B9"/>
<evidence type="ECO:0000256" key="4">
    <source>
        <dbReference type="SAM" id="MobiDB-lite"/>
    </source>
</evidence>
<dbReference type="InterPro" id="IPR051681">
    <property type="entry name" value="Ser/Thr_Kinases-Pseudokinases"/>
</dbReference>
<feature type="compositionally biased region" description="Polar residues" evidence="4">
    <location>
        <begin position="281"/>
        <end position="310"/>
    </location>
</feature>
<accession>A0A485L9B9</accession>
<dbReference type="PROSITE" id="PS50011">
    <property type="entry name" value="PROTEIN_KINASE_DOM"/>
    <property type="match status" value="1"/>
</dbReference>
<feature type="region of interest" description="Disordered" evidence="4">
    <location>
        <begin position="241"/>
        <end position="312"/>
    </location>
</feature>
<dbReference type="GO" id="GO:0004674">
    <property type="term" value="F:protein serine/threonine kinase activity"/>
    <property type="evidence" value="ECO:0007669"/>
    <property type="project" value="TreeGrafter"/>
</dbReference>
<dbReference type="PANTHER" id="PTHR44329:SF298">
    <property type="entry name" value="MIXED LINEAGE KINASE DOMAIN-LIKE PROTEIN"/>
    <property type="match status" value="1"/>
</dbReference>
<reference evidence="7 8" key="1">
    <citation type="submission" date="2019-03" db="EMBL/GenBank/DDBJ databases">
        <authorList>
            <person name="Gaulin E."/>
            <person name="Dumas B."/>
        </authorList>
    </citation>
    <scope>NUCLEOTIDE SEQUENCE [LARGE SCALE GENOMIC DNA]</scope>
    <source>
        <strain evidence="7">CBS 568.67</strain>
    </source>
</reference>
<feature type="binding site" evidence="3">
    <location>
        <position position="588"/>
    </location>
    <ligand>
        <name>ATP</name>
        <dbReference type="ChEBI" id="CHEBI:30616"/>
    </ligand>
</feature>
<evidence type="ECO:0000259" key="5">
    <source>
        <dbReference type="PROSITE" id="PS50011"/>
    </source>
</evidence>
<keyword evidence="8" id="KW-1185">Reference proteome</keyword>
<name>A0A485L9B9_9STRA</name>
<dbReference type="InterPro" id="IPR011009">
    <property type="entry name" value="Kinase-like_dom_sf"/>
</dbReference>
<dbReference type="GO" id="GO:0005524">
    <property type="term" value="F:ATP binding"/>
    <property type="evidence" value="ECO:0007669"/>
    <property type="project" value="UniProtKB-UniRule"/>
</dbReference>
<dbReference type="EMBL" id="CAADRA010006004">
    <property type="protein sequence ID" value="VFT93538.1"/>
    <property type="molecule type" value="Genomic_DNA"/>
</dbReference>
<organism evidence="7 8">
    <name type="scientific">Aphanomyces stellatus</name>
    <dbReference type="NCBI Taxonomy" id="120398"/>
    <lineage>
        <taxon>Eukaryota</taxon>
        <taxon>Sar</taxon>
        <taxon>Stramenopiles</taxon>
        <taxon>Oomycota</taxon>
        <taxon>Saprolegniomycetes</taxon>
        <taxon>Saprolegniales</taxon>
        <taxon>Verrucalvaceae</taxon>
        <taxon>Aphanomyces</taxon>
    </lineage>
</organism>
<keyword evidence="2 3" id="KW-0067">ATP-binding</keyword>
<evidence type="ECO:0000256" key="3">
    <source>
        <dbReference type="PROSITE-ProRule" id="PRU10141"/>
    </source>
</evidence>
<dbReference type="InterPro" id="IPR001245">
    <property type="entry name" value="Ser-Thr/Tyr_kinase_cat_dom"/>
</dbReference>
<dbReference type="Gene3D" id="1.10.510.10">
    <property type="entry name" value="Transferase(Phosphotransferase) domain 1"/>
    <property type="match status" value="3"/>
</dbReference>
<proteinExistence type="predicted"/>
<evidence type="ECO:0000313" key="7">
    <source>
        <dbReference type="EMBL" id="VFT93538.1"/>
    </source>
</evidence>
<dbReference type="OrthoDB" id="98077at2759"/>
<dbReference type="InterPro" id="IPR017441">
    <property type="entry name" value="Protein_kinase_ATP_BS"/>
</dbReference>
<evidence type="ECO:0000256" key="1">
    <source>
        <dbReference type="ARBA" id="ARBA00022741"/>
    </source>
</evidence>
<dbReference type="EMBL" id="VJMH01005983">
    <property type="protein sequence ID" value="KAF0692093.1"/>
    <property type="molecule type" value="Genomic_DNA"/>
</dbReference>
<dbReference type="Pfam" id="PF07714">
    <property type="entry name" value="PK_Tyr_Ser-Thr"/>
    <property type="match status" value="2"/>
</dbReference>
<feature type="region of interest" description="Disordered" evidence="4">
    <location>
        <begin position="1"/>
        <end position="20"/>
    </location>
</feature>
<dbReference type="PROSITE" id="PS00107">
    <property type="entry name" value="PROTEIN_KINASE_ATP"/>
    <property type="match status" value="1"/>
</dbReference>
<feature type="domain" description="Protein kinase" evidence="5">
    <location>
        <begin position="559"/>
        <end position="790"/>
    </location>
</feature>
<dbReference type="SUPFAM" id="SSF56112">
    <property type="entry name" value="Protein kinase-like (PK-like)"/>
    <property type="match status" value="2"/>
</dbReference>
<dbReference type="PANTHER" id="PTHR44329">
    <property type="entry name" value="SERINE/THREONINE-PROTEIN KINASE TNNI3K-RELATED"/>
    <property type="match status" value="1"/>
</dbReference>
<evidence type="ECO:0000256" key="2">
    <source>
        <dbReference type="ARBA" id="ARBA00022840"/>
    </source>
</evidence>
<reference evidence="6" key="2">
    <citation type="submission" date="2019-06" db="EMBL/GenBank/DDBJ databases">
        <title>Genomics analysis of Aphanomyces spp. identifies a new class of oomycete effector associated with host adaptation.</title>
        <authorList>
            <person name="Gaulin E."/>
        </authorList>
    </citation>
    <scope>NUCLEOTIDE SEQUENCE</scope>
    <source>
        <strain evidence="6">CBS 578.67</strain>
    </source>
</reference>
<evidence type="ECO:0000313" key="6">
    <source>
        <dbReference type="EMBL" id="KAF0692093.1"/>
    </source>
</evidence>
<evidence type="ECO:0000313" key="8">
    <source>
        <dbReference type="Proteomes" id="UP000332933"/>
    </source>
</evidence>
<dbReference type="InterPro" id="IPR000719">
    <property type="entry name" value="Prot_kinase_dom"/>
</dbReference>
<keyword evidence="1 3" id="KW-0547">Nucleotide-binding</keyword>
<sequence length="794" mass="87423">MNPPRVLERNGALPPFPKDRFISQQSNESRAFDAECDGCEVSITTLPKPLHGSTWERMDQLRALKHPSILPTVGVFDDGDVVRVVQTIEPVGSATVRPLLQELRARALALVSVLHVLHTKSLVHGHLTLDSLLITHDQLLLVQVPPIDPAAPAYPSTDIFAFGVLVYMLATGRHPYATSTTSSTIEILCNMDLVRFQVNKDALRHLSPPAQSLILDCLARHGPSPPPTTADLLKRKWFTAAMRPTSSGKPRPPRPPPTTTPPDEIETTTRVSAAAFRRHPLSSSNQPPRKQFSGSSATEMPLDSTGTTPENQDDVHYAHFAHYTTPPHSSFHATHPPTPPNAAFAKDMAAALHLAPSPATVALLPSSSSSFSHEHKKSVFRHVRSMPELPSMSHRPVVFSAYGPAAMLDHKCRVFIWAYLAQQAQEIRDLAAAAQTIETGRLSKGTRVRFGAMITVVVEPPPGWTVVGERAKSFQWLEDISRVFVDLAIDTDASAWSTLCRARILVGTHVSVLHFTLPDVATFPTKFPDDDDAPPHVEYKSSYEIVQPPASPMIPRSDFTLLEPVGSGFFGTAYRAQYHPTNKEVVVKTLKQGLGISRDEFEHEVQALTMLGRHPHVVEFLGACEDGDNLSVLMEYVPNGSLQSLLYPPKSPDHIQTNCLVDDQYHVKVCDFGLSRPVDRVMGHVLDSVSCGPLKWMAPESLELPHVFSPASDVYMYGVLLFEIMMGNEPFPSLPPHEAAALVLEGHRLTLSTLKECPATHQELMEQCFKVDPLERPSMVHVASTLDEWLMANA</sequence>
<dbReference type="Proteomes" id="UP000332933">
    <property type="component" value="Unassembled WGS sequence"/>
</dbReference>
<gene>
    <name evidence="7" type="primary">Aste57867_16773</name>
    <name evidence="6" type="ORF">As57867_016716</name>
    <name evidence="7" type="ORF">ASTE57867_16773</name>
</gene>